<reference evidence="4" key="1">
    <citation type="journal article" date="2016" name="Nat. Biotechnol.">
        <title>Sequencing wild and cultivated cassava and related species reveals extensive interspecific hybridization and genetic diversity.</title>
        <authorList>
            <person name="Bredeson J.V."/>
            <person name="Lyons J.B."/>
            <person name="Prochnik S.E."/>
            <person name="Wu G.A."/>
            <person name="Ha C.M."/>
            <person name="Edsinger-Gonzales E."/>
            <person name="Grimwood J."/>
            <person name="Schmutz J."/>
            <person name="Rabbi I.Y."/>
            <person name="Egesi C."/>
            <person name="Nauluvula P."/>
            <person name="Lebot V."/>
            <person name="Ndunguru J."/>
            <person name="Mkamilo G."/>
            <person name="Bart R.S."/>
            <person name="Setter T.L."/>
            <person name="Gleadow R.M."/>
            <person name="Kulakow P."/>
            <person name="Ferguson M.E."/>
            <person name="Rounsley S."/>
            <person name="Rokhsar D.S."/>
        </authorList>
    </citation>
    <scope>NUCLEOTIDE SEQUENCE [LARGE SCALE GENOMIC DNA]</scope>
    <source>
        <strain evidence="4">cv. AM560-2</strain>
    </source>
</reference>
<feature type="compositionally biased region" description="Polar residues" evidence="1">
    <location>
        <begin position="112"/>
        <end position="126"/>
    </location>
</feature>
<evidence type="ECO:0000313" key="4">
    <source>
        <dbReference type="Proteomes" id="UP000091857"/>
    </source>
</evidence>
<evidence type="ECO:0000313" key="3">
    <source>
        <dbReference type="EMBL" id="OAY46378.1"/>
    </source>
</evidence>
<feature type="signal peptide" evidence="2">
    <location>
        <begin position="1"/>
        <end position="27"/>
    </location>
</feature>
<evidence type="ECO:0000256" key="2">
    <source>
        <dbReference type="SAM" id="SignalP"/>
    </source>
</evidence>
<feature type="chain" id="PRO_5012090199" evidence="2">
    <location>
        <begin position="28"/>
        <end position="126"/>
    </location>
</feature>
<keyword evidence="2" id="KW-0732">Signal</keyword>
<dbReference type="OMA" id="CAHMRVA"/>
<dbReference type="OrthoDB" id="1937538at2759"/>
<dbReference type="EMBL" id="CM004393">
    <property type="protein sequence ID" value="OAY46378.1"/>
    <property type="molecule type" value="Genomic_DNA"/>
</dbReference>
<proteinExistence type="predicted"/>
<gene>
    <name evidence="3" type="ORF">MANES_07G140000v8</name>
</gene>
<comment type="caution">
    <text evidence="3">The sequence shown here is derived from an EMBL/GenBank/DDBJ whole genome shotgun (WGS) entry which is preliminary data.</text>
</comment>
<sequence length="126" mass="13448">MAKSYKAHSLIPFFLLISLSILSSSSARLLHDSFPQNLAASEPAFNLALPSDNVIDASPENPSEKDESKHVNVPCELESDENKDKNSDVKVGARLAGKYGPTLLNMLPKGSVPNSGPSKGSNDINN</sequence>
<accession>A0A2C9VLA3</accession>
<name>A0A2C9VLA3_MANES</name>
<organism evidence="3 4">
    <name type="scientific">Manihot esculenta</name>
    <name type="common">Cassava</name>
    <name type="synonym">Jatropha manihot</name>
    <dbReference type="NCBI Taxonomy" id="3983"/>
    <lineage>
        <taxon>Eukaryota</taxon>
        <taxon>Viridiplantae</taxon>
        <taxon>Streptophyta</taxon>
        <taxon>Embryophyta</taxon>
        <taxon>Tracheophyta</taxon>
        <taxon>Spermatophyta</taxon>
        <taxon>Magnoliopsida</taxon>
        <taxon>eudicotyledons</taxon>
        <taxon>Gunneridae</taxon>
        <taxon>Pentapetalae</taxon>
        <taxon>rosids</taxon>
        <taxon>fabids</taxon>
        <taxon>Malpighiales</taxon>
        <taxon>Euphorbiaceae</taxon>
        <taxon>Crotonoideae</taxon>
        <taxon>Manihoteae</taxon>
        <taxon>Manihot</taxon>
    </lineage>
</organism>
<feature type="region of interest" description="Disordered" evidence="1">
    <location>
        <begin position="105"/>
        <end position="126"/>
    </location>
</feature>
<dbReference type="Gramene" id="Manes.07G140000.1.v8.1">
    <property type="protein sequence ID" value="Manes.07G140000.1.v8.1.CDS.1"/>
    <property type="gene ID" value="Manes.07G140000.v8.1"/>
</dbReference>
<evidence type="ECO:0000256" key="1">
    <source>
        <dbReference type="SAM" id="MobiDB-lite"/>
    </source>
</evidence>
<protein>
    <submittedName>
        <fullName evidence="3">Uncharacterized protein</fullName>
    </submittedName>
</protein>
<dbReference type="AlphaFoldDB" id="A0A2C9VLA3"/>
<keyword evidence="4" id="KW-1185">Reference proteome</keyword>
<dbReference type="Proteomes" id="UP000091857">
    <property type="component" value="Chromosome 7"/>
</dbReference>
<feature type="region of interest" description="Disordered" evidence="1">
    <location>
        <begin position="52"/>
        <end position="89"/>
    </location>
</feature>